<dbReference type="Proteomes" id="UP000708208">
    <property type="component" value="Unassembled WGS sequence"/>
</dbReference>
<reference evidence="10" key="1">
    <citation type="submission" date="2021-06" db="EMBL/GenBank/DDBJ databases">
        <authorList>
            <person name="Hodson N. C."/>
            <person name="Mongue J. A."/>
            <person name="Jaron S. K."/>
        </authorList>
    </citation>
    <scope>NUCLEOTIDE SEQUENCE</scope>
</reference>
<keyword evidence="4" id="KW-0521">NADP</keyword>
<evidence type="ECO:0000256" key="1">
    <source>
        <dbReference type="ARBA" id="ARBA00022450"/>
    </source>
</evidence>
<evidence type="ECO:0000313" key="10">
    <source>
        <dbReference type="EMBL" id="CAG7724153.1"/>
    </source>
</evidence>
<sequence>MKSNSKDGIVIAGISGRWPKSRNVHEFMENLLSGEDMIGEVPISWNASLSTFPSRMGRLGEVDKFDAEYFQTSPSAAHVMDHRIRILMELTHEAIMDA</sequence>
<evidence type="ECO:0000256" key="3">
    <source>
        <dbReference type="ARBA" id="ARBA00022832"/>
    </source>
</evidence>
<feature type="non-terminal residue" evidence="10">
    <location>
        <position position="1"/>
    </location>
</feature>
<keyword evidence="8" id="KW-0511">Multifunctional enzyme</keyword>
<evidence type="ECO:0000256" key="4">
    <source>
        <dbReference type="ARBA" id="ARBA00022857"/>
    </source>
</evidence>
<dbReference type="Pfam" id="PF00109">
    <property type="entry name" value="ketoacyl-synt"/>
    <property type="match status" value="1"/>
</dbReference>
<dbReference type="AlphaFoldDB" id="A0A8J2JR67"/>
<dbReference type="OrthoDB" id="329835at2759"/>
<gene>
    <name evidence="10" type="ORF">AFUS01_LOCUS13190</name>
</gene>
<evidence type="ECO:0000256" key="6">
    <source>
        <dbReference type="ARBA" id="ARBA00023098"/>
    </source>
</evidence>
<dbReference type="GO" id="GO:0004312">
    <property type="term" value="F:fatty acid synthase activity"/>
    <property type="evidence" value="ECO:0007669"/>
    <property type="project" value="TreeGrafter"/>
</dbReference>
<dbReference type="InterPro" id="IPR014030">
    <property type="entry name" value="Ketoacyl_synth_N"/>
</dbReference>
<evidence type="ECO:0000313" key="11">
    <source>
        <dbReference type="Proteomes" id="UP000708208"/>
    </source>
</evidence>
<evidence type="ECO:0000256" key="7">
    <source>
        <dbReference type="ARBA" id="ARBA00023160"/>
    </source>
</evidence>
<keyword evidence="5" id="KW-0560">Oxidoreductase</keyword>
<keyword evidence="6" id="KW-0443">Lipid metabolism</keyword>
<keyword evidence="11" id="KW-1185">Reference proteome</keyword>
<comment type="caution">
    <text evidence="10">The sequence shown here is derived from an EMBL/GenBank/DDBJ whole genome shotgun (WGS) entry which is preliminary data.</text>
</comment>
<feature type="domain" description="Beta-ketoacyl synthase-like N-terminal" evidence="9">
    <location>
        <begin position="8"/>
        <end position="98"/>
    </location>
</feature>
<accession>A0A8J2JR67</accession>
<evidence type="ECO:0000256" key="8">
    <source>
        <dbReference type="ARBA" id="ARBA00023268"/>
    </source>
</evidence>
<dbReference type="GO" id="GO:0006633">
    <property type="term" value="P:fatty acid biosynthetic process"/>
    <property type="evidence" value="ECO:0007669"/>
    <property type="project" value="UniProtKB-KW"/>
</dbReference>
<keyword evidence="2" id="KW-0444">Lipid biosynthesis</keyword>
<dbReference type="InterPro" id="IPR050091">
    <property type="entry name" value="PKS_NRPS_Biosynth_Enz"/>
</dbReference>
<evidence type="ECO:0000256" key="5">
    <source>
        <dbReference type="ARBA" id="ARBA00023002"/>
    </source>
</evidence>
<name>A0A8J2JR67_9HEXA</name>
<keyword evidence="1" id="KW-0596">Phosphopantetheine</keyword>
<dbReference type="PANTHER" id="PTHR43775">
    <property type="entry name" value="FATTY ACID SYNTHASE"/>
    <property type="match status" value="1"/>
</dbReference>
<keyword evidence="3" id="KW-0276">Fatty acid metabolism</keyword>
<dbReference type="GO" id="GO:0016491">
    <property type="term" value="F:oxidoreductase activity"/>
    <property type="evidence" value="ECO:0007669"/>
    <property type="project" value="UniProtKB-KW"/>
</dbReference>
<organism evidence="10 11">
    <name type="scientific">Allacma fusca</name>
    <dbReference type="NCBI Taxonomy" id="39272"/>
    <lineage>
        <taxon>Eukaryota</taxon>
        <taxon>Metazoa</taxon>
        <taxon>Ecdysozoa</taxon>
        <taxon>Arthropoda</taxon>
        <taxon>Hexapoda</taxon>
        <taxon>Collembola</taxon>
        <taxon>Symphypleona</taxon>
        <taxon>Sminthuridae</taxon>
        <taxon>Allacma</taxon>
    </lineage>
</organism>
<evidence type="ECO:0000259" key="9">
    <source>
        <dbReference type="Pfam" id="PF00109"/>
    </source>
</evidence>
<proteinExistence type="predicted"/>
<keyword evidence="7" id="KW-0275">Fatty acid biosynthesis</keyword>
<dbReference type="EMBL" id="CAJVCH010106162">
    <property type="protein sequence ID" value="CAG7724153.1"/>
    <property type="molecule type" value="Genomic_DNA"/>
</dbReference>
<protein>
    <recommendedName>
        <fullName evidence="9">Beta-ketoacyl synthase-like N-terminal domain-containing protein</fullName>
    </recommendedName>
</protein>
<evidence type="ECO:0000256" key="2">
    <source>
        <dbReference type="ARBA" id="ARBA00022516"/>
    </source>
</evidence>
<dbReference type="PANTHER" id="PTHR43775:SF7">
    <property type="entry name" value="FATTY ACID SYNTHASE"/>
    <property type="match status" value="1"/>
</dbReference>